<dbReference type="EMBL" id="MU274902">
    <property type="protein sequence ID" value="KAI0093033.1"/>
    <property type="molecule type" value="Genomic_DNA"/>
</dbReference>
<name>A0ACB8UF94_9APHY</name>
<organism evidence="1 2">
    <name type="scientific">Irpex rosettiformis</name>
    <dbReference type="NCBI Taxonomy" id="378272"/>
    <lineage>
        <taxon>Eukaryota</taxon>
        <taxon>Fungi</taxon>
        <taxon>Dikarya</taxon>
        <taxon>Basidiomycota</taxon>
        <taxon>Agaricomycotina</taxon>
        <taxon>Agaricomycetes</taxon>
        <taxon>Polyporales</taxon>
        <taxon>Irpicaceae</taxon>
        <taxon>Irpex</taxon>
    </lineage>
</organism>
<reference evidence="1" key="1">
    <citation type="journal article" date="2021" name="Environ. Microbiol.">
        <title>Gene family expansions and transcriptome signatures uncover fungal adaptations to wood decay.</title>
        <authorList>
            <person name="Hage H."/>
            <person name="Miyauchi S."/>
            <person name="Viragh M."/>
            <person name="Drula E."/>
            <person name="Min B."/>
            <person name="Chaduli D."/>
            <person name="Navarro D."/>
            <person name="Favel A."/>
            <person name="Norest M."/>
            <person name="Lesage-Meessen L."/>
            <person name="Balint B."/>
            <person name="Merenyi Z."/>
            <person name="de Eugenio L."/>
            <person name="Morin E."/>
            <person name="Martinez A.T."/>
            <person name="Baldrian P."/>
            <person name="Stursova M."/>
            <person name="Martinez M.J."/>
            <person name="Novotny C."/>
            <person name="Magnuson J.K."/>
            <person name="Spatafora J.W."/>
            <person name="Maurice S."/>
            <person name="Pangilinan J."/>
            <person name="Andreopoulos W."/>
            <person name="LaButti K."/>
            <person name="Hundley H."/>
            <person name="Na H."/>
            <person name="Kuo A."/>
            <person name="Barry K."/>
            <person name="Lipzen A."/>
            <person name="Henrissat B."/>
            <person name="Riley R."/>
            <person name="Ahrendt S."/>
            <person name="Nagy L.G."/>
            <person name="Grigoriev I.V."/>
            <person name="Martin F."/>
            <person name="Rosso M.N."/>
        </authorList>
    </citation>
    <scope>NUCLEOTIDE SEQUENCE</scope>
    <source>
        <strain evidence="1">CBS 384.51</strain>
    </source>
</reference>
<dbReference type="Proteomes" id="UP001055072">
    <property type="component" value="Unassembled WGS sequence"/>
</dbReference>
<proteinExistence type="predicted"/>
<evidence type="ECO:0000313" key="1">
    <source>
        <dbReference type="EMBL" id="KAI0093033.1"/>
    </source>
</evidence>
<comment type="caution">
    <text evidence="1">The sequence shown here is derived from an EMBL/GenBank/DDBJ whole genome shotgun (WGS) entry which is preliminary data.</text>
</comment>
<evidence type="ECO:0000313" key="2">
    <source>
        <dbReference type="Proteomes" id="UP001055072"/>
    </source>
</evidence>
<sequence length="815" mass="93187">MESRKRPRADDADVLQSKKRAVSDSRDSSVPVNGVPDSNEPKDSDSLELFRKDAIYRQMKHYSRENDRSLAKIAELERRRNTCEAGLAALEACWAQLISTIRSLAKPDELESIDVSTRDIYDLTSHVSDDPDPHYVEVLRTKMHATERLVTSFVHLGGKQESLLLQNEAVRQCHKAQAECSTLRSEVSLLKTKLRDSEVDKDRYHEQLVATERRLDRLQSRVVASLNPNTQGDIQSSSSGNEPHESKAMPGPVLERTPSVASPRSPQSPVVNGDPPMFTEKLDDSPVDISQSTKKLLEDNAKLEQEVAELQLQLKEKVASEKLVRSHVLFTSLQQHASTLEHTVKERDLRVTCLIGEINLLRRSRVDLERSFNSITEKKGEELRGQIASRDKDIARIREQRDQHLSDLNEYKQKCSVRLHSLQEYKTLSETRSERVKTLLLEVNRLRARLAAETGDEDLLKFVLQCDTEERSYIEDLRKRLVDAEQRAAAAEKSQDIDVRRKLIEVTKQLERYQTVFGESASTRSADVQALTQQLHAKQAEIQKLHLQDQQREQAELSLYTEIEKLSAAWETLDKQAKSKALDLSSMEERLSKIGIEKAKSDNKFYAIMRNKEALELEKKTLARNLEKQGQTLERLLAQEKNSSNLAKEMETELLLLRETKVMQQNKILDLDSQRRIFFSENDTLRKQLDETKAPVQEVLAELGRKRTVVVKLEETLNKKLKEVDRQSAKLKTSVTNQSISGTAREAQLQSEVDKCMSLLKCSTCKMNMRNTVITKCMHSFCKNCVNERIASRQRKCPACNLPFSQGEVQQLYFQ</sequence>
<protein>
    <submittedName>
        <fullName evidence="1">BRE1-domain-containing protein</fullName>
    </submittedName>
</protein>
<accession>A0ACB8UF94</accession>
<keyword evidence="2" id="KW-1185">Reference proteome</keyword>
<gene>
    <name evidence="1" type="ORF">BDY19DRAFT_1039537</name>
</gene>